<organism evidence="3 4">
    <name type="scientific">Aquimarina amphilecti</name>
    <dbReference type="NCBI Taxonomy" id="1038014"/>
    <lineage>
        <taxon>Bacteria</taxon>
        <taxon>Pseudomonadati</taxon>
        <taxon>Bacteroidota</taxon>
        <taxon>Flavobacteriia</taxon>
        <taxon>Flavobacteriales</taxon>
        <taxon>Flavobacteriaceae</taxon>
        <taxon>Aquimarina</taxon>
    </lineage>
</organism>
<dbReference type="InterPro" id="IPR021729">
    <property type="entry name" value="DUF3298"/>
</dbReference>
<dbReference type="Gene3D" id="3.90.640.20">
    <property type="entry name" value="Heat-shock cognate protein, ATPase"/>
    <property type="match status" value="1"/>
</dbReference>
<evidence type="ECO:0000313" key="3">
    <source>
        <dbReference type="EMBL" id="SEK71109.1"/>
    </source>
</evidence>
<reference evidence="3 4" key="1">
    <citation type="submission" date="2016-10" db="EMBL/GenBank/DDBJ databases">
        <authorList>
            <person name="de Groot N.N."/>
        </authorList>
    </citation>
    <scope>NUCLEOTIDE SEQUENCE [LARGE SCALE GENOMIC DNA]</scope>
    <source>
        <strain evidence="3 4">DSM 25232</strain>
    </source>
</reference>
<accession>A0A1H7J8S2</accession>
<sequence length="259" mass="29673">MINTKTNTNLKALFLTVIIICFYSCQKSESLDFYKRTIVIDDYFDCQNSDCAITEIFLLESINENEIARKINSQIEKAACTSLNIEDDTKINNIEKALKSFNTSYQEIKKEFPEEIIPYEASINCDISYRNASILSVVIDSYIFTGGAHGSGNTNYLNINPNTGSIIDHKKLLENLTDFSKYAEKIFRENHAIPENQSINSTGFFFENNMFNLSENIGFTDTHVILFYNQYEISSYAEGPIQLKFKKEEVADYFSINIL</sequence>
<dbReference type="RefSeq" id="WP_091406164.1">
    <property type="nucleotide sequence ID" value="NZ_FOAB01000002.1"/>
</dbReference>
<dbReference type="InterPro" id="IPR025303">
    <property type="entry name" value="PdaC"/>
</dbReference>
<dbReference type="InterPro" id="IPR037126">
    <property type="entry name" value="PdaC/RsiV-like_sf"/>
</dbReference>
<feature type="domain" description="DUF3298" evidence="1">
    <location>
        <begin position="175"/>
        <end position="246"/>
    </location>
</feature>
<keyword evidence="4" id="KW-1185">Reference proteome</keyword>
<feature type="domain" description="Deacetylase PdaC" evidence="2">
    <location>
        <begin position="61"/>
        <end position="151"/>
    </location>
</feature>
<dbReference type="Proteomes" id="UP000198521">
    <property type="component" value="Unassembled WGS sequence"/>
</dbReference>
<dbReference type="Gene3D" id="3.30.565.40">
    <property type="entry name" value="Fervidobacterium nodosum Rt17-B1 like"/>
    <property type="match status" value="1"/>
</dbReference>
<gene>
    <name evidence="3" type="ORF">SAMN04487910_0924</name>
</gene>
<dbReference type="Pfam" id="PF11738">
    <property type="entry name" value="DUF3298"/>
    <property type="match status" value="1"/>
</dbReference>
<protein>
    <submittedName>
        <fullName evidence="3">Uncharacterized protein</fullName>
    </submittedName>
</protein>
<dbReference type="STRING" id="1038014.SAMN04487910_0924"/>
<dbReference type="EMBL" id="FOAB01000002">
    <property type="protein sequence ID" value="SEK71109.1"/>
    <property type="molecule type" value="Genomic_DNA"/>
</dbReference>
<evidence type="ECO:0000259" key="2">
    <source>
        <dbReference type="Pfam" id="PF13739"/>
    </source>
</evidence>
<proteinExistence type="predicted"/>
<dbReference type="Pfam" id="PF13739">
    <property type="entry name" value="PdaC"/>
    <property type="match status" value="1"/>
</dbReference>
<dbReference type="AlphaFoldDB" id="A0A1H7J8S2"/>
<dbReference type="OrthoDB" id="594879at2"/>
<name>A0A1H7J8S2_AQUAM</name>
<evidence type="ECO:0000313" key="4">
    <source>
        <dbReference type="Proteomes" id="UP000198521"/>
    </source>
</evidence>
<evidence type="ECO:0000259" key="1">
    <source>
        <dbReference type="Pfam" id="PF11738"/>
    </source>
</evidence>